<evidence type="ECO:0000313" key="3">
    <source>
        <dbReference type="EMBL" id="MBE9609759.1"/>
    </source>
</evidence>
<name>A0A8J7KER7_9NEIS</name>
<keyword evidence="4" id="KW-1185">Reference proteome</keyword>
<keyword evidence="1" id="KW-0472">Membrane</keyword>
<dbReference type="EMBL" id="JADFUA010000005">
    <property type="protein sequence ID" value="MBE9609759.1"/>
    <property type="molecule type" value="Genomic_DNA"/>
</dbReference>
<evidence type="ECO:0000259" key="2">
    <source>
        <dbReference type="Pfam" id="PF11127"/>
    </source>
</evidence>
<dbReference type="Proteomes" id="UP000604481">
    <property type="component" value="Unassembled WGS sequence"/>
</dbReference>
<protein>
    <submittedName>
        <fullName evidence="3">DUF2892 domain-containing protein</fullName>
    </submittedName>
</protein>
<keyword evidence="1" id="KW-0812">Transmembrane</keyword>
<feature type="domain" description="Inner membrane protein YgaP-like transmembrane" evidence="2">
    <location>
        <begin position="5"/>
        <end position="64"/>
    </location>
</feature>
<dbReference type="AlphaFoldDB" id="A0A8J7KER7"/>
<keyword evidence="1" id="KW-1133">Transmembrane helix</keyword>
<comment type="caution">
    <text evidence="3">The sequence shown here is derived from an EMBL/GenBank/DDBJ whole genome shotgun (WGS) entry which is preliminary data.</text>
</comment>
<dbReference type="InterPro" id="IPR021309">
    <property type="entry name" value="YgaP-like_TM"/>
</dbReference>
<gene>
    <name evidence="3" type="ORF">INR99_10370</name>
</gene>
<evidence type="ECO:0000313" key="4">
    <source>
        <dbReference type="Proteomes" id="UP000604481"/>
    </source>
</evidence>
<dbReference type="RefSeq" id="WP_194116282.1">
    <property type="nucleotide sequence ID" value="NZ_JADFUA010000005.1"/>
</dbReference>
<evidence type="ECO:0000256" key="1">
    <source>
        <dbReference type="SAM" id="Phobius"/>
    </source>
</evidence>
<sequence length="80" mass="8319">MNCCKANVGGADRILRIILGLALIGLTLAGVIGPWGWLGVVPLATGLFRFCPLYPLLKINTCGKDACCAGGECQSDKPAE</sequence>
<accession>A0A8J7KER7</accession>
<feature type="transmembrane region" description="Helical" evidence="1">
    <location>
        <begin position="14"/>
        <end position="37"/>
    </location>
</feature>
<reference evidence="3 4" key="1">
    <citation type="submission" date="2020-10" db="EMBL/GenBank/DDBJ databases">
        <title>The genome sequence of Chitinilyticum litopenaei 4Y14.</title>
        <authorList>
            <person name="Liu Y."/>
        </authorList>
    </citation>
    <scope>NUCLEOTIDE SEQUENCE [LARGE SCALE GENOMIC DNA]</scope>
    <source>
        <strain evidence="3 4">4Y14</strain>
    </source>
</reference>
<proteinExistence type="predicted"/>
<organism evidence="3 4">
    <name type="scientific">Chitinilyticum piscinae</name>
    <dbReference type="NCBI Taxonomy" id="2866724"/>
    <lineage>
        <taxon>Bacteria</taxon>
        <taxon>Pseudomonadati</taxon>
        <taxon>Pseudomonadota</taxon>
        <taxon>Betaproteobacteria</taxon>
        <taxon>Neisseriales</taxon>
        <taxon>Chitinibacteraceae</taxon>
        <taxon>Chitinilyticum</taxon>
    </lineage>
</organism>
<dbReference type="Pfam" id="PF11127">
    <property type="entry name" value="YgaP-like_TM"/>
    <property type="match status" value="1"/>
</dbReference>